<reference evidence="1" key="1">
    <citation type="journal article" date="2014" name="Front. Microbiol.">
        <title>High frequency of phylogenetically diverse reductive dehalogenase-homologous genes in deep subseafloor sedimentary metagenomes.</title>
        <authorList>
            <person name="Kawai M."/>
            <person name="Futagami T."/>
            <person name="Toyoda A."/>
            <person name="Takaki Y."/>
            <person name="Nishi S."/>
            <person name="Hori S."/>
            <person name="Arai W."/>
            <person name="Tsubouchi T."/>
            <person name="Morono Y."/>
            <person name="Uchiyama I."/>
            <person name="Ito T."/>
            <person name="Fujiyama A."/>
            <person name="Inagaki F."/>
            <person name="Takami H."/>
        </authorList>
    </citation>
    <scope>NUCLEOTIDE SEQUENCE</scope>
    <source>
        <strain evidence="1">Expedition CK06-06</strain>
    </source>
</reference>
<gene>
    <name evidence="1" type="ORF">S01H4_18206</name>
</gene>
<organism evidence="1">
    <name type="scientific">marine sediment metagenome</name>
    <dbReference type="NCBI Taxonomy" id="412755"/>
    <lineage>
        <taxon>unclassified sequences</taxon>
        <taxon>metagenomes</taxon>
        <taxon>ecological metagenomes</taxon>
    </lineage>
</organism>
<feature type="non-terminal residue" evidence="1">
    <location>
        <position position="1"/>
    </location>
</feature>
<name>X0ZFL7_9ZZZZ</name>
<protein>
    <recommendedName>
        <fullName evidence="2">Phosphotyrosine protein phosphatase I domain-containing protein</fullName>
    </recommendedName>
</protein>
<dbReference type="EMBL" id="BART01008060">
    <property type="protein sequence ID" value="GAG68074.1"/>
    <property type="molecule type" value="Genomic_DNA"/>
</dbReference>
<evidence type="ECO:0008006" key="2">
    <source>
        <dbReference type="Google" id="ProtNLM"/>
    </source>
</evidence>
<sequence length="33" mass="3907">DPYKTGKKRYEEILEIVEKNVEALVKKVKCINQ</sequence>
<dbReference type="AlphaFoldDB" id="X0ZFL7"/>
<accession>X0ZFL7</accession>
<proteinExistence type="predicted"/>
<comment type="caution">
    <text evidence="1">The sequence shown here is derived from an EMBL/GenBank/DDBJ whole genome shotgun (WGS) entry which is preliminary data.</text>
</comment>
<evidence type="ECO:0000313" key="1">
    <source>
        <dbReference type="EMBL" id="GAG68074.1"/>
    </source>
</evidence>